<proteinExistence type="predicted"/>
<evidence type="ECO:0000313" key="4">
    <source>
        <dbReference type="Proteomes" id="UP000005801"/>
    </source>
</evidence>
<dbReference type="STRING" id="391625.PPSIR1_13038"/>
<protein>
    <recommendedName>
        <fullName evidence="5">Lipoprotein</fullName>
    </recommendedName>
</protein>
<dbReference type="AlphaFoldDB" id="A6G0B2"/>
<keyword evidence="2" id="KW-0732">Signal</keyword>
<organism evidence="3 4">
    <name type="scientific">Plesiocystis pacifica SIR-1</name>
    <dbReference type="NCBI Taxonomy" id="391625"/>
    <lineage>
        <taxon>Bacteria</taxon>
        <taxon>Pseudomonadati</taxon>
        <taxon>Myxococcota</taxon>
        <taxon>Polyangia</taxon>
        <taxon>Nannocystales</taxon>
        <taxon>Nannocystaceae</taxon>
        <taxon>Plesiocystis</taxon>
    </lineage>
</organism>
<evidence type="ECO:0000256" key="1">
    <source>
        <dbReference type="SAM" id="MobiDB-lite"/>
    </source>
</evidence>
<name>A6G0B2_9BACT</name>
<dbReference type="Proteomes" id="UP000005801">
    <property type="component" value="Unassembled WGS sequence"/>
</dbReference>
<feature type="compositionally biased region" description="Basic and acidic residues" evidence="1">
    <location>
        <begin position="29"/>
        <end position="64"/>
    </location>
</feature>
<comment type="caution">
    <text evidence="3">The sequence shown here is derived from an EMBL/GenBank/DDBJ whole genome shotgun (WGS) entry which is preliminary data.</text>
</comment>
<feature type="chain" id="PRO_5002697023" description="Lipoprotein" evidence="2">
    <location>
        <begin position="27"/>
        <end position="162"/>
    </location>
</feature>
<feature type="signal peptide" evidence="2">
    <location>
        <begin position="1"/>
        <end position="26"/>
    </location>
</feature>
<evidence type="ECO:0008006" key="5">
    <source>
        <dbReference type="Google" id="ProtNLM"/>
    </source>
</evidence>
<keyword evidence="4" id="KW-1185">Reference proteome</keyword>
<reference evidence="3 4" key="1">
    <citation type="submission" date="2007-06" db="EMBL/GenBank/DDBJ databases">
        <authorList>
            <person name="Shimkets L."/>
            <person name="Ferriera S."/>
            <person name="Johnson J."/>
            <person name="Kravitz S."/>
            <person name="Beeson K."/>
            <person name="Sutton G."/>
            <person name="Rogers Y.-H."/>
            <person name="Friedman R."/>
            <person name="Frazier M."/>
            <person name="Venter J.C."/>
        </authorList>
    </citation>
    <scope>NUCLEOTIDE SEQUENCE [LARGE SCALE GENOMIC DNA]</scope>
    <source>
        <strain evidence="3 4">SIR-1</strain>
    </source>
</reference>
<evidence type="ECO:0000313" key="3">
    <source>
        <dbReference type="EMBL" id="EDM80809.1"/>
    </source>
</evidence>
<evidence type="ECO:0000256" key="2">
    <source>
        <dbReference type="SAM" id="SignalP"/>
    </source>
</evidence>
<feature type="compositionally biased region" description="Low complexity" evidence="1">
    <location>
        <begin position="65"/>
        <end position="78"/>
    </location>
</feature>
<accession>A6G0B2</accession>
<feature type="region of interest" description="Disordered" evidence="1">
    <location>
        <begin position="29"/>
        <end position="92"/>
    </location>
</feature>
<sequence length="162" mass="16186">MLAPMLLPRSLTLVLTSLALSVSLSACKDKGEAGEDTDAKAEGGDAKAAEGGEAKAGEGGEAKAAEAGGADTAANAAGADGGGAPAVAEEREDLSCDPAEKGACLEGETCVGGQGCEAVWECDAKIDCKKGVREYCGCDGRTFEAVYGNCPAQKYQYPGPCK</sequence>
<gene>
    <name evidence="3" type="ORF">PPSIR1_13038</name>
</gene>
<dbReference type="EMBL" id="ABCS01000008">
    <property type="protein sequence ID" value="EDM80809.1"/>
    <property type="molecule type" value="Genomic_DNA"/>
</dbReference>